<sequence>MASFEWAEVAPTQWVAADGPPKPFVDGAFTFIGGEKKERTGEMIDVTSPIIDAATGKRAVIGTLAQMTSDEAMRAAEAASKAWDDGQGAWPRATAADRVAALEAALAAMTEKRAEIVDVLLWEICKTSADAAKEFDRTMDYAKASIAALKELDASISQWQTVSGVAGKTRRGPVGRILFLAPFNYPLNEMYAMLIPALLCGNVVTMKLPTIGGQCHLLTVDAFATCLPPGVVNFVSGSGRKCCPPIMKSGLVDMLGFIGGSKACDALIGDHPRPHRLKVFSQLEGKNMGIVLKDADLDVAADQCCAGSTSYNGQRCTAIKLVYVHKSVAGAFLDKFKAKVAAKKVGLPWAEGVALTPLPETSKPGYLKELVADAVAKGAAVANAAEGGGGCSSGSLITPPIVYPVTKDMRLFHEEQFGPVLPVAVFEDLAEVDGALRKSWNGQQAAIFTNDPAGEAAACVDMLATVVGRINVNVQCSRGPDSFPFAGRRSSAMGTMSIAEALRGFSIETVLAYPAKSAPTKAVVDAAEATSAFLAPLV</sequence>
<dbReference type="Pfam" id="PF00171">
    <property type="entry name" value="Aldedh"/>
    <property type="match status" value="1"/>
</dbReference>
<keyword evidence="4" id="KW-1185">Reference proteome</keyword>
<reference evidence="3 4" key="1">
    <citation type="submission" date="2024-03" db="EMBL/GenBank/DDBJ databases">
        <title>Aureococcus anophagefferens CCMP1851 and Kratosvirus quantuckense: Draft genome of a second virus-susceptible host strain in the model system.</title>
        <authorList>
            <person name="Chase E."/>
            <person name="Truchon A.R."/>
            <person name="Schepens W."/>
            <person name="Wilhelm S.W."/>
        </authorList>
    </citation>
    <scope>NUCLEOTIDE SEQUENCE [LARGE SCALE GENOMIC DNA]</scope>
    <source>
        <strain evidence="3 4">CCMP1851</strain>
    </source>
</reference>
<dbReference type="InterPro" id="IPR016163">
    <property type="entry name" value="Ald_DH_C"/>
</dbReference>
<name>A0ABR1FGP5_AURAN</name>
<evidence type="ECO:0000313" key="4">
    <source>
        <dbReference type="Proteomes" id="UP001363151"/>
    </source>
</evidence>
<keyword evidence="1" id="KW-0560">Oxidoreductase</keyword>
<dbReference type="Proteomes" id="UP001363151">
    <property type="component" value="Unassembled WGS sequence"/>
</dbReference>
<dbReference type="InterPro" id="IPR015590">
    <property type="entry name" value="Aldehyde_DH_dom"/>
</dbReference>
<evidence type="ECO:0000259" key="2">
    <source>
        <dbReference type="Pfam" id="PF00171"/>
    </source>
</evidence>
<dbReference type="PANTHER" id="PTHR43353">
    <property type="entry name" value="SUCCINATE-SEMIALDEHYDE DEHYDROGENASE, MITOCHONDRIAL"/>
    <property type="match status" value="1"/>
</dbReference>
<dbReference type="EMBL" id="JBBJCI010000429">
    <property type="protein sequence ID" value="KAK7230478.1"/>
    <property type="molecule type" value="Genomic_DNA"/>
</dbReference>
<proteinExistence type="predicted"/>
<dbReference type="InterPro" id="IPR016162">
    <property type="entry name" value="Ald_DH_N"/>
</dbReference>
<evidence type="ECO:0000256" key="1">
    <source>
        <dbReference type="ARBA" id="ARBA00023002"/>
    </source>
</evidence>
<dbReference type="SUPFAM" id="SSF53720">
    <property type="entry name" value="ALDH-like"/>
    <property type="match status" value="1"/>
</dbReference>
<dbReference type="PANTHER" id="PTHR43353:SF5">
    <property type="entry name" value="SUCCINATE-SEMIALDEHYDE DEHYDROGENASE, MITOCHONDRIAL"/>
    <property type="match status" value="1"/>
</dbReference>
<protein>
    <submittedName>
        <fullName evidence="3">Aldehyde dehydrogenase</fullName>
    </submittedName>
</protein>
<evidence type="ECO:0000313" key="3">
    <source>
        <dbReference type="EMBL" id="KAK7230478.1"/>
    </source>
</evidence>
<dbReference type="Gene3D" id="3.40.309.10">
    <property type="entry name" value="Aldehyde Dehydrogenase, Chain A, domain 2"/>
    <property type="match status" value="1"/>
</dbReference>
<accession>A0ABR1FGP5</accession>
<gene>
    <name evidence="3" type="ORF">SO694_0017605</name>
</gene>
<dbReference type="InterPro" id="IPR016161">
    <property type="entry name" value="Ald_DH/histidinol_DH"/>
</dbReference>
<comment type="caution">
    <text evidence="3">The sequence shown here is derived from an EMBL/GenBank/DDBJ whole genome shotgun (WGS) entry which is preliminary data.</text>
</comment>
<dbReference type="Gene3D" id="3.40.605.10">
    <property type="entry name" value="Aldehyde Dehydrogenase, Chain A, domain 1"/>
    <property type="match status" value="1"/>
</dbReference>
<organism evidence="3 4">
    <name type="scientific">Aureococcus anophagefferens</name>
    <name type="common">Harmful bloom alga</name>
    <dbReference type="NCBI Taxonomy" id="44056"/>
    <lineage>
        <taxon>Eukaryota</taxon>
        <taxon>Sar</taxon>
        <taxon>Stramenopiles</taxon>
        <taxon>Ochrophyta</taxon>
        <taxon>Pelagophyceae</taxon>
        <taxon>Pelagomonadales</taxon>
        <taxon>Pelagomonadaceae</taxon>
        <taxon>Aureococcus</taxon>
    </lineage>
</organism>
<dbReference type="InterPro" id="IPR050740">
    <property type="entry name" value="Aldehyde_DH_Superfamily"/>
</dbReference>
<feature type="domain" description="Aldehyde dehydrogenase" evidence="2">
    <location>
        <begin position="53"/>
        <end position="505"/>
    </location>
</feature>